<dbReference type="Proteomes" id="UP000321362">
    <property type="component" value="Chromosome"/>
</dbReference>
<sequence>MQEITVKPDMHTYYRSYRVDKNDTGIKIIPANDFKPNNRRLIARDHAAYTLQPGYEQYYQTTDLVKAMEKAKEGALACIEALIDQGETGKDALLQYRIDHYEDLHVNLVDANIQLVEQEITEDRYFKWTPYRIKP</sequence>
<dbReference type="EMBL" id="CP042437">
    <property type="protein sequence ID" value="QEC78992.1"/>
    <property type="molecule type" value="Genomic_DNA"/>
</dbReference>
<gene>
    <name evidence="1" type="ORF">FSB76_24715</name>
</gene>
<protein>
    <submittedName>
        <fullName evidence="1">Uncharacterized protein</fullName>
    </submittedName>
</protein>
<keyword evidence="2" id="KW-1185">Reference proteome</keyword>
<dbReference type="RefSeq" id="WP_147058149.1">
    <property type="nucleotide sequence ID" value="NZ_CP042437.1"/>
</dbReference>
<accession>A0A5B8W7V2</accession>
<reference evidence="1 2" key="1">
    <citation type="journal article" date="2013" name="J. Microbiol.">
        <title>Mucilaginibacter ginsenosidivorax sp. nov., with ginsenoside converting activity isolated from sediment.</title>
        <authorList>
            <person name="Kim J.K."/>
            <person name="Choi T.E."/>
            <person name="Liu Q.M."/>
            <person name="Park H.Y."/>
            <person name="Yi T.H."/>
            <person name="Yoon M.H."/>
            <person name="Kim S.C."/>
            <person name="Im W.T."/>
        </authorList>
    </citation>
    <scope>NUCLEOTIDE SEQUENCE [LARGE SCALE GENOMIC DNA]</scope>
    <source>
        <strain evidence="1 2">KHI28</strain>
    </source>
</reference>
<name>A0A5B8W7V2_9SPHI</name>
<dbReference type="OrthoDB" id="770658at2"/>
<organism evidence="1 2">
    <name type="scientific">Mucilaginibacter ginsenosidivorax</name>
    <dbReference type="NCBI Taxonomy" id="862126"/>
    <lineage>
        <taxon>Bacteria</taxon>
        <taxon>Pseudomonadati</taxon>
        <taxon>Bacteroidota</taxon>
        <taxon>Sphingobacteriia</taxon>
        <taxon>Sphingobacteriales</taxon>
        <taxon>Sphingobacteriaceae</taxon>
        <taxon>Mucilaginibacter</taxon>
    </lineage>
</organism>
<dbReference type="AlphaFoldDB" id="A0A5B8W7V2"/>
<evidence type="ECO:0000313" key="2">
    <source>
        <dbReference type="Proteomes" id="UP000321362"/>
    </source>
</evidence>
<evidence type="ECO:0000313" key="1">
    <source>
        <dbReference type="EMBL" id="QEC78992.1"/>
    </source>
</evidence>
<proteinExistence type="predicted"/>
<dbReference type="KEGG" id="mgk:FSB76_24715"/>